<feature type="transmembrane region" description="Helical" evidence="1">
    <location>
        <begin position="23"/>
        <end position="49"/>
    </location>
</feature>
<organism evidence="2 3">
    <name type="scientific">Candidatus Niyogibacteria bacterium RIFCSPLOWO2_01_FULL_45_48</name>
    <dbReference type="NCBI Taxonomy" id="1801724"/>
    <lineage>
        <taxon>Bacteria</taxon>
        <taxon>Candidatus Niyogiibacteriota</taxon>
    </lineage>
</organism>
<keyword evidence="1" id="KW-0472">Membrane</keyword>
<accession>A0A1G2EVR1</accession>
<keyword evidence="1" id="KW-1133">Transmembrane helix</keyword>
<dbReference type="EMBL" id="MHMQ01000036">
    <property type="protein sequence ID" value="OGZ29451.1"/>
    <property type="molecule type" value="Genomic_DNA"/>
</dbReference>
<comment type="caution">
    <text evidence="2">The sequence shown here is derived from an EMBL/GenBank/DDBJ whole genome shotgun (WGS) entry which is preliminary data.</text>
</comment>
<reference evidence="2 3" key="1">
    <citation type="journal article" date="2016" name="Nat. Commun.">
        <title>Thousands of microbial genomes shed light on interconnected biogeochemical processes in an aquifer system.</title>
        <authorList>
            <person name="Anantharaman K."/>
            <person name="Brown C.T."/>
            <person name="Hug L.A."/>
            <person name="Sharon I."/>
            <person name="Castelle C.J."/>
            <person name="Probst A.J."/>
            <person name="Thomas B.C."/>
            <person name="Singh A."/>
            <person name="Wilkins M.J."/>
            <person name="Karaoz U."/>
            <person name="Brodie E.L."/>
            <person name="Williams K.H."/>
            <person name="Hubbard S.S."/>
            <person name="Banfield J.F."/>
        </authorList>
    </citation>
    <scope>NUCLEOTIDE SEQUENCE [LARGE SCALE GENOMIC DNA]</scope>
</reference>
<protein>
    <submittedName>
        <fullName evidence="2">Uncharacterized protein</fullName>
    </submittedName>
</protein>
<feature type="transmembrane region" description="Helical" evidence="1">
    <location>
        <begin position="110"/>
        <end position="129"/>
    </location>
</feature>
<keyword evidence="1" id="KW-0812">Transmembrane</keyword>
<feature type="transmembrane region" description="Helical" evidence="1">
    <location>
        <begin position="87"/>
        <end position="104"/>
    </location>
</feature>
<name>A0A1G2EVR1_9BACT</name>
<dbReference type="AlphaFoldDB" id="A0A1G2EVR1"/>
<gene>
    <name evidence="2" type="ORF">A2931_01560</name>
</gene>
<evidence type="ECO:0000313" key="3">
    <source>
        <dbReference type="Proteomes" id="UP000177486"/>
    </source>
</evidence>
<evidence type="ECO:0000256" key="1">
    <source>
        <dbReference type="SAM" id="Phobius"/>
    </source>
</evidence>
<sequence length="154" mass="16703">MDIIIALILVAIITISVKAVSRFLPFSVCAICMGVSGAWVLLSLAILTGVVPSNLYLDVITLLMGGTVVGIAYQAEKKFGWRGEKAFWSKFAVIVAGFYAAHVAVGGLSWTVFAIELFVLVILAYLFFIRQDGANLKSHSAKVEKLEKELENCC</sequence>
<feature type="transmembrane region" description="Helical" evidence="1">
    <location>
        <begin position="55"/>
        <end position="75"/>
    </location>
</feature>
<evidence type="ECO:0000313" key="2">
    <source>
        <dbReference type="EMBL" id="OGZ29451.1"/>
    </source>
</evidence>
<dbReference type="Proteomes" id="UP000177486">
    <property type="component" value="Unassembled WGS sequence"/>
</dbReference>
<proteinExistence type="predicted"/>